<dbReference type="EMBL" id="JACTNZ010000001">
    <property type="protein sequence ID" value="KAG5563897.1"/>
    <property type="molecule type" value="Genomic_DNA"/>
</dbReference>
<dbReference type="AlphaFoldDB" id="A0AAV6LGG7"/>
<proteinExistence type="predicted"/>
<gene>
    <name evidence="2" type="ORF">RHGRI_000177</name>
</gene>
<evidence type="ECO:0000313" key="2">
    <source>
        <dbReference type="EMBL" id="KAG5563897.1"/>
    </source>
</evidence>
<keyword evidence="3" id="KW-1185">Reference proteome</keyword>
<name>A0AAV6LGG7_9ERIC</name>
<sequence>MAPNKRVTKAAKGKATATSSRASGPDIGQESNLEEGRGRVRRRNREQIARDEQVAWELSCKGRGVKAERHIIRDGFPPDNVVIQAIVEQGLSFWFEENPGYNTELVEEFYKHVLWPEAGAGTDLHPKAYITSRIGKVHVRVTPDIIAASLLYTRPTRPTNYPALNSEFDKEEVFDMMIIEFRDAPTQTRMPFPCLISAIGRATGELGQKWFKNDELKPDAIDVSLIRKSVAQSSGQRSALLIEPPANANMNTWLKKLFRLEVAIAKSQQKLKREVRQVGRDQQVLAHQNQWLYNRIAGTGHSSQPYQQLLFPELEVSDDFAGSDSN</sequence>
<reference evidence="2" key="1">
    <citation type="submission" date="2020-08" db="EMBL/GenBank/DDBJ databases">
        <title>Plant Genome Project.</title>
        <authorList>
            <person name="Zhang R.-G."/>
        </authorList>
    </citation>
    <scope>NUCLEOTIDE SEQUENCE</scope>
    <source>
        <strain evidence="2">WSP0</strain>
        <tissue evidence="2">Leaf</tissue>
    </source>
</reference>
<evidence type="ECO:0000256" key="1">
    <source>
        <dbReference type="SAM" id="MobiDB-lite"/>
    </source>
</evidence>
<dbReference type="Proteomes" id="UP000823749">
    <property type="component" value="Chromosome 1"/>
</dbReference>
<feature type="compositionally biased region" description="Basic residues" evidence="1">
    <location>
        <begin position="1"/>
        <end position="12"/>
    </location>
</feature>
<feature type="compositionally biased region" description="Low complexity" evidence="1">
    <location>
        <begin position="13"/>
        <end position="24"/>
    </location>
</feature>
<organism evidence="2 3">
    <name type="scientific">Rhododendron griersonianum</name>
    <dbReference type="NCBI Taxonomy" id="479676"/>
    <lineage>
        <taxon>Eukaryota</taxon>
        <taxon>Viridiplantae</taxon>
        <taxon>Streptophyta</taxon>
        <taxon>Embryophyta</taxon>
        <taxon>Tracheophyta</taxon>
        <taxon>Spermatophyta</taxon>
        <taxon>Magnoliopsida</taxon>
        <taxon>eudicotyledons</taxon>
        <taxon>Gunneridae</taxon>
        <taxon>Pentapetalae</taxon>
        <taxon>asterids</taxon>
        <taxon>Ericales</taxon>
        <taxon>Ericaceae</taxon>
        <taxon>Ericoideae</taxon>
        <taxon>Rhodoreae</taxon>
        <taxon>Rhododendron</taxon>
    </lineage>
</organism>
<evidence type="ECO:0000313" key="3">
    <source>
        <dbReference type="Proteomes" id="UP000823749"/>
    </source>
</evidence>
<accession>A0AAV6LGG7</accession>
<comment type="caution">
    <text evidence="2">The sequence shown here is derived from an EMBL/GenBank/DDBJ whole genome shotgun (WGS) entry which is preliminary data.</text>
</comment>
<protein>
    <submittedName>
        <fullName evidence="2">Uncharacterized protein</fullName>
    </submittedName>
</protein>
<feature type="region of interest" description="Disordered" evidence="1">
    <location>
        <begin position="1"/>
        <end position="45"/>
    </location>
</feature>